<protein>
    <submittedName>
        <fullName evidence="11">Methyl-accepting chemotaxis protein</fullName>
    </submittedName>
</protein>
<evidence type="ECO:0000259" key="9">
    <source>
        <dbReference type="PROSITE" id="PS50111"/>
    </source>
</evidence>
<keyword evidence="4 6" id="KW-0807">Transducer</keyword>
<dbReference type="CDD" id="cd06225">
    <property type="entry name" value="HAMP"/>
    <property type="match status" value="1"/>
</dbReference>
<comment type="caution">
    <text evidence="11">The sequence shown here is derived from an EMBL/GenBank/DDBJ whole genome shotgun (WGS) entry which is preliminary data.</text>
</comment>
<keyword evidence="12" id="KW-1185">Reference proteome</keyword>
<dbReference type="Gene3D" id="1.10.287.950">
    <property type="entry name" value="Methyl-accepting chemotaxis protein"/>
    <property type="match status" value="1"/>
</dbReference>
<comment type="subcellular location">
    <subcellularLocation>
        <location evidence="1">Cell membrane</location>
    </subcellularLocation>
</comment>
<dbReference type="InterPro" id="IPR004089">
    <property type="entry name" value="MCPsignal_dom"/>
</dbReference>
<keyword evidence="7" id="KW-0175">Coiled coil</keyword>
<dbReference type="SUPFAM" id="SSF58104">
    <property type="entry name" value="Methyl-accepting chemotaxis protein (MCP) signaling domain"/>
    <property type="match status" value="1"/>
</dbReference>
<accession>A0ABR5AYN3</accession>
<feature type="domain" description="HAMP" evidence="10">
    <location>
        <begin position="194"/>
        <end position="247"/>
    </location>
</feature>
<dbReference type="Gene3D" id="6.10.340.10">
    <property type="match status" value="1"/>
</dbReference>
<reference evidence="11 12" key="1">
    <citation type="submission" date="2015-01" db="EMBL/GenBank/DDBJ databases">
        <title>Genome Assembly of Bacillus badius MTCC 1458.</title>
        <authorList>
            <person name="Verma A."/>
            <person name="Khatri I."/>
            <person name="Mual P."/>
            <person name="Subramanian S."/>
            <person name="Krishnamurthi S."/>
        </authorList>
    </citation>
    <scope>NUCLEOTIDE SEQUENCE [LARGE SCALE GENOMIC DNA]</scope>
    <source>
        <strain evidence="11 12">MTCC 1458</strain>
    </source>
</reference>
<evidence type="ECO:0000256" key="4">
    <source>
        <dbReference type="ARBA" id="ARBA00023224"/>
    </source>
</evidence>
<dbReference type="PANTHER" id="PTHR32089:SF112">
    <property type="entry name" value="LYSOZYME-LIKE PROTEIN-RELATED"/>
    <property type="match status" value="1"/>
</dbReference>
<dbReference type="Pfam" id="PF12729">
    <property type="entry name" value="4HB_MCP_1"/>
    <property type="match status" value="1"/>
</dbReference>
<dbReference type="PROSITE" id="PS50111">
    <property type="entry name" value="CHEMOTAXIS_TRANSDUC_2"/>
    <property type="match status" value="1"/>
</dbReference>
<evidence type="ECO:0000313" key="11">
    <source>
        <dbReference type="EMBL" id="KIL79844.1"/>
    </source>
</evidence>
<dbReference type="PANTHER" id="PTHR32089">
    <property type="entry name" value="METHYL-ACCEPTING CHEMOTAXIS PROTEIN MCPB"/>
    <property type="match status" value="1"/>
</dbReference>
<keyword evidence="8" id="KW-1133">Transmembrane helix</keyword>
<proteinExistence type="inferred from homology"/>
<name>A0ABR5AYN3_BACBA</name>
<evidence type="ECO:0000256" key="2">
    <source>
        <dbReference type="ARBA" id="ARBA00022475"/>
    </source>
</evidence>
<evidence type="ECO:0000256" key="1">
    <source>
        <dbReference type="ARBA" id="ARBA00004236"/>
    </source>
</evidence>
<evidence type="ECO:0000256" key="5">
    <source>
        <dbReference type="ARBA" id="ARBA00029447"/>
    </source>
</evidence>
<dbReference type="SMART" id="SM00283">
    <property type="entry name" value="MA"/>
    <property type="match status" value="1"/>
</dbReference>
<evidence type="ECO:0000259" key="10">
    <source>
        <dbReference type="PROSITE" id="PS50885"/>
    </source>
</evidence>
<dbReference type="EMBL" id="JXLP01000002">
    <property type="protein sequence ID" value="KIL79844.1"/>
    <property type="molecule type" value="Genomic_DNA"/>
</dbReference>
<evidence type="ECO:0000256" key="8">
    <source>
        <dbReference type="SAM" id="Phobius"/>
    </source>
</evidence>
<gene>
    <name evidence="11" type="ORF">SD77_2298</name>
</gene>
<evidence type="ECO:0000313" key="12">
    <source>
        <dbReference type="Proteomes" id="UP000031982"/>
    </source>
</evidence>
<dbReference type="InterPro" id="IPR024478">
    <property type="entry name" value="HlyB_4HB_MCP"/>
</dbReference>
<keyword evidence="2" id="KW-1003">Cell membrane</keyword>
<feature type="domain" description="Methyl-accepting transducer" evidence="9">
    <location>
        <begin position="266"/>
        <end position="502"/>
    </location>
</feature>
<organism evidence="11 12">
    <name type="scientific">Bacillus badius</name>
    <dbReference type="NCBI Taxonomy" id="1455"/>
    <lineage>
        <taxon>Bacteria</taxon>
        <taxon>Bacillati</taxon>
        <taxon>Bacillota</taxon>
        <taxon>Bacilli</taxon>
        <taxon>Bacillales</taxon>
        <taxon>Bacillaceae</taxon>
        <taxon>Pseudobacillus</taxon>
    </lineage>
</organism>
<dbReference type="PRINTS" id="PR00260">
    <property type="entry name" value="CHEMTRNSDUCR"/>
</dbReference>
<dbReference type="Pfam" id="PF00672">
    <property type="entry name" value="HAMP"/>
    <property type="match status" value="1"/>
</dbReference>
<dbReference type="Proteomes" id="UP000031982">
    <property type="component" value="Unassembled WGS sequence"/>
</dbReference>
<dbReference type="InterPro" id="IPR003660">
    <property type="entry name" value="HAMP_dom"/>
</dbReference>
<evidence type="ECO:0000256" key="3">
    <source>
        <dbReference type="ARBA" id="ARBA00023136"/>
    </source>
</evidence>
<dbReference type="SMART" id="SM00304">
    <property type="entry name" value="HAMP"/>
    <property type="match status" value="1"/>
</dbReference>
<feature type="transmembrane region" description="Helical" evidence="8">
    <location>
        <begin position="172"/>
        <end position="193"/>
    </location>
</feature>
<dbReference type="InterPro" id="IPR004090">
    <property type="entry name" value="Chemotax_Me-accpt_rcpt"/>
</dbReference>
<sequence>MGFIAVLSALILVGAVGYLSAMRLDKEYTFLLDDRVKKVEMIDELISIEKDVSIYSLTYFTFAEQNSLDEIEKKQQEFADVHRRLEQMIQQPKNKQLLNEVNEAGSRYNELVSKALESHKQGLASQAAAYSTEASEQEKKMKEKALELRKAQSAELSKTRADLEAFIQAMKIFLIAVIAGGTVLSGVIAYFIARSITGPVGRVTSALQEVAAGNLQIEDLHIKNKDEIGEMGTAFNRMIQDLRRILGKVNQTALQLSAQSQELSASAEQSAASSQLMARTAEENMNGSNSQRELIGKAVISMDEMSAGIKQIAGSNEEMLYSAETVGALVNKGEKVTENVSNQIHDIHQSIKETERYMGVLEKHASDIQKVTSLITAISEQTNLLALNAAIEAARAGEAGKGFAVVAEEVRKLAEQSKASAGEIASMVKEIQKDTDLAVLSIQAGSSKIEQGLSASSTSRNVFQNIKSSVADVGEKVATVSAAIEELEAMTEAVAQSAHQVREIADKTAVTAHDSSAATEEQLAAVEQIAASTQALSSLAAEMQSEAGKFKV</sequence>
<feature type="coiled-coil region" evidence="7">
    <location>
        <begin position="68"/>
        <end position="154"/>
    </location>
</feature>
<evidence type="ECO:0000256" key="7">
    <source>
        <dbReference type="SAM" id="Coils"/>
    </source>
</evidence>
<dbReference type="CDD" id="cd11386">
    <property type="entry name" value="MCP_signal"/>
    <property type="match status" value="1"/>
</dbReference>
<keyword evidence="3 8" id="KW-0472">Membrane</keyword>
<dbReference type="PROSITE" id="PS50885">
    <property type="entry name" value="HAMP"/>
    <property type="match status" value="1"/>
</dbReference>
<evidence type="ECO:0000256" key="6">
    <source>
        <dbReference type="PROSITE-ProRule" id="PRU00284"/>
    </source>
</evidence>
<dbReference type="Pfam" id="PF00015">
    <property type="entry name" value="MCPsignal"/>
    <property type="match status" value="1"/>
</dbReference>
<keyword evidence="8" id="KW-0812">Transmembrane</keyword>
<comment type="similarity">
    <text evidence="5">Belongs to the methyl-accepting chemotaxis (MCP) protein family.</text>
</comment>